<feature type="coiled-coil region" evidence="1">
    <location>
        <begin position="101"/>
        <end position="128"/>
    </location>
</feature>
<feature type="region of interest" description="Disordered" evidence="2">
    <location>
        <begin position="183"/>
        <end position="396"/>
    </location>
</feature>
<dbReference type="Gene3D" id="6.10.250.660">
    <property type="match status" value="1"/>
</dbReference>
<reference evidence="4" key="1">
    <citation type="journal article" date="2019" name="Int. J. Syst. Evol. Microbiol.">
        <title>The Global Catalogue of Microorganisms (GCM) 10K type strain sequencing project: providing services to taxonomists for standard genome sequencing and annotation.</title>
        <authorList>
            <consortium name="The Broad Institute Genomics Platform"/>
            <consortium name="The Broad Institute Genome Sequencing Center for Infectious Disease"/>
            <person name="Wu L."/>
            <person name="Ma J."/>
        </authorList>
    </citation>
    <scope>NUCLEOTIDE SEQUENCE [LARGE SCALE GENOMIC DNA]</scope>
    <source>
        <strain evidence="4">CGMCC 1.9106</strain>
    </source>
</reference>
<evidence type="ECO:0008006" key="5">
    <source>
        <dbReference type="Google" id="ProtNLM"/>
    </source>
</evidence>
<name>A0ABW2GUS2_9ACTN</name>
<dbReference type="RefSeq" id="WP_376806913.1">
    <property type="nucleotide sequence ID" value="NZ_JBHTAC010000013.1"/>
</dbReference>
<feature type="compositionally biased region" description="Low complexity" evidence="2">
    <location>
        <begin position="240"/>
        <end position="257"/>
    </location>
</feature>
<feature type="compositionally biased region" description="Polar residues" evidence="2">
    <location>
        <begin position="372"/>
        <end position="384"/>
    </location>
</feature>
<proteinExistence type="predicted"/>
<evidence type="ECO:0000256" key="1">
    <source>
        <dbReference type="SAM" id="Coils"/>
    </source>
</evidence>
<dbReference type="Proteomes" id="UP001596392">
    <property type="component" value="Unassembled WGS sequence"/>
</dbReference>
<evidence type="ECO:0000313" key="3">
    <source>
        <dbReference type="EMBL" id="MFC7243795.1"/>
    </source>
</evidence>
<evidence type="ECO:0000256" key="2">
    <source>
        <dbReference type="SAM" id="MobiDB-lite"/>
    </source>
</evidence>
<keyword evidence="4" id="KW-1185">Reference proteome</keyword>
<organism evidence="3 4">
    <name type="scientific">Catellatospora aurea</name>
    <dbReference type="NCBI Taxonomy" id="1337874"/>
    <lineage>
        <taxon>Bacteria</taxon>
        <taxon>Bacillati</taxon>
        <taxon>Actinomycetota</taxon>
        <taxon>Actinomycetes</taxon>
        <taxon>Micromonosporales</taxon>
        <taxon>Micromonosporaceae</taxon>
        <taxon>Catellatospora</taxon>
    </lineage>
</organism>
<protein>
    <recommendedName>
        <fullName evidence="5">DivIVA domain-containing protein</fullName>
    </recommendedName>
</protein>
<accession>A0ABW2GUS2</accession>
<feature type="compositionally biased region" description="Low complexity" evidence="2">
    <location>
        <begin position="299"/>
        <end position="323"/>
    </location>
</feature>
<dbReference type="EMBL" id="JBHTAC010000013">
    <property type="protein sequence ID" value="MFC7243795.1"/>
    <property type="molecule type" value="Genomic_DNA"/>
</dbReference>
<gene>
    <name evidence="3" type="ORF">ACFQO7_15100</name>
</gene>
<feature type="coiled-coil region" evidence="1">
    <location>
        <begin position="31"/>
        <end position="68"/>
    </location>
</feature>
<comment type="caution">
    <text evidence="3">The sequence shown here is derived from an EMBL/GenBank/DDBJ whole genome shotgun (WGS) entry which is preliminary data.</text>
</comment>
<sequence>MARTAADQVRSEDLFTTALWGYSMDEVDAYVEDTARRMRRLAAEIQRLSIAENQLGAARIEISKLTSELAEARPLAGVGPRVQAILRMAEREAETLRRTAFEVLRKAYEEAREVRQKTEDDAYQAKRDYELALAHRRKHDKDELAAAALAAVDGAAPSAEPEPEPEPRETVGMRELFAVASAKKRVPVDEAEKHTAKKRLPVDEAARKAVGEPETAQTGSDLEFAPDLEAERDVEPIPAPADARAAGPARANGRAAGLPSANGRGAGSPSAAPRSERPGPEGGRAGGAVPTGRAVPMSGAVPMGGARGRAVAAEVSAADDAPVQAATQAGEPEGEARAVPEVLEDEYPVIEEPVERFHNGSNKSRRKRARNQRANPAGAQSATSPDPADTLPAKRP</sequence>
<feature type="compositionally biased region" description="Basic and acidic residues" evidence="2">
    <location>
        <begin position="186"/>
        <end position="211"/>
    </location>
</feature>
<keyword evidence="1" id="KW-0175">Coiled coil</keyword>
<evidence type="ECO:0000313" key="4">
    <source>
        <dbReference type="Proteomes" id="UP001596392"/>
    </source>
</evidence>